<dbReference type="AlphaFoldDB" id="A0A183KPC0"/>
<name>A0A183KPC0_9TREM</name>
<reference evidence="1 2" key="2">
    <citation type="submission" date="2018-11" db="EMBL/GenBank/DDBJ databases">
        <authorList>
            <consortium name="Pathogen Informatics"/>
        </authorList>
    </citation>
    <scope>NUCLEOTIDE SEQUENCE [LARGE SCALE GENOMIC DNA]</scope>
    <source>
        <strain evidence="1">Dakar</strain>
        <strain evidence="2">Dakar, Senegal</strain>
    </source>
</reference>
<keyword evidence="2" id="KW-1185">Reference proteome</keyword>
<evidence type="ECO:0000313" key="2">
    <source>
        <dbReference type="Proteomes" id="UP000279833"/>
    </source>
</evidence>
<organism evidence="3">
    <name type="scientific">Schistosoma curassoni</name>
    <dbReference type="NCBI Taxonomy" id="6186"/>
    <lineage>
        <taxon>Eukaryota</taxon>
        <taxon>Metazoa</taxon>
        <taxon>Spiralia</taxon>
        <taxon>Lophotrochozoa</taxon>
        <taxon>Platyhelminthes</taxon>
        <taxon>Trematoda</taxon>
        <taxon>Digenea</taxon>
        <taxon>Strigeidida</taxon>
        <taxon>Schistosomatoidea</taxon>
        <taxon>Schistosomatidae</taxon>
        <taxon>Schistosoma</taxon>
    </lineage>
</organism>
<dbReference type="Proteomes" id="UP000279833">
    <property type="component" value="Unassembled WGS sequence"/>
</dbReference>
<evidence type="ECO:0000313" key="3">
    <source>
        <dbReference type="WBParaSite" id="SCUD_0001690401-mRNA-1"/>
    </source>
</evidence>
<proteinExistence type="predicted"/>
<reference evidence="3" key="1">
    <citation type="submission" date="2016-06" db="UniProtKB">
        <authorList>
            <consortium name="WormBaseParasite"/>
        </authorList>
    </citation>
    <scope>IDENTIFICATION</scope>
</reference>
<evidence type="ECO:0000313" key="1">
    <source>
        <dbReference type="EMBL" id="VDP62418.1"/>
    </source>
</evidence>
<protein>
    <submittedName>
        <fullName evidence="1 3">Uncharacterized protein</fullName>
    </submittedName>
</protein>
<dbReference type="EMBL" id="UZAK01039184">
    <property type="protein sequence ID" value="VDP62418.1"/>
    <property type="molecule type" value="Genomic_DNA"/>
</dbReference>
<accession>A0A183KPC0</accession>
<sequence length="112" mass="12848">MYVCVTESQIRIISKLSILASAKAHNYIRNSKSNFSQLISIQHIGCGIIPDHILKILTVLEKKFQMGLIPIWTLLNNTNFTRFEMFKNITIFIHLLTYLHTYLLTLVTPNGA</sequence>
<gene>
    <name evidence="1" type="ORF">SCUD_LOCUS16901</name>
</gene>
<dbReference type="WBParaSite" id="SCUD_0001690401-mRNA-1">
    <property type="protein sequence ID" value="SCUD_0001690401-mRNA-1"/>
    <property type="gene ID" value="SCUD_0001690401"/>
</dbReference>